<evidence type="ECO:0000313" key="2">
    <source>
        <dbReference type="EMBL" id="KNC70807.1"/>
    </source>
</evidence>
<keyword evidence="3" id="KW-1185">Reference proteome</keyword>
<gene>
    <name evidence="2" type="ORF">SARC_16661</name>
</gene>
<evidence type="ECO:0000256" key="1">
    <source>
        <dbReference type="SAM" id="MobiDB-lite"/>
    </source>
</evidence>
<protein>
    <submittedName>
        <fullName evidence="2">Uncharacterized protein</fullName>
    </submittedName>
</protein>
<evidence type="ECO:0000313" key="3">
    <source>
        <dbReference type="Proteomes" id="UP000054560"/>
    </source>
</evidence>
<proteinExistence type="predicted"/>
<sequence length="95" mass="10422">SSDPEVYDQGMLKNFKFRSIDDLSPPPMFTNCTKTFTSSVTKSNMVGEPGGTPERFGADGAPRRVPSTNNRAPPPPPPCMCPFKCESVNYIPIHM</sequence>
<dbReference type="EMBL" id="KQ250208">
    <property type="protein sequence ID" value="KNC70807.1"/>
    <property type="molecule type" value="Genomic_DNA"/>
</dbReference>
<feature type="region of interest" description="Disordered" evidence="1">
    <location>
        <begin position="41"/>
        <end position="76"/>
    </location>
</feature>
<dbReference type="RefSeq" id="XP_014144709.1">
    <property type="nucleotide sequence ID" value="XM_014289234.1"/>
</dbReference>
<dbReference type="Proteomes" id="UP000054560">
    <property type="component" value="Unassembled WGS sequence"/>
</dbReference>
<dbReference type="AlphaFoldDB" id="A0A0L0F293"/>
<dbReference type="GeneID" id="25917165"/>
<feature type="non-terminal residue" evidence="2">
    <location>
        <position position="1"/>
    </location>
</feature>
<accession>A0A0L0F293</accession>
<organism evidence="2 3">
    <name type="scientific">Sphaeroforma arctica JP610</name>
    <dbReference type="NCBI Taxonomy" id="667725"/>
    <lineage>
        <taxon>Eukaryota</taxon>
        <taxon>Ichthyosporea</taxon>
        <taxon>Ichthyophonida</taxon>
        <taxon>Sphaeroforma</taxon>
    </lineage>
</organism>
<name>A0A0L0F293_9EUKA</name>
<reference evidence="2 3" key="1">
    <citation type="submission" date="2011-02" db="EMBL/GenBank/DDBJ databases">
        <title>The Genome Sequence of Sphaeroforma arctica JP610.</title>
        <authorList>
            <consortium name="The Broad Institute Genome Sequencing Platform"/>
            <person name="Russ C."/>
            <person name="Cuomo C."/>
            <person name="Young S.K."/>
            <person name="Zeng Q."/>
            <person name="Gargeya S."/>
            <person name="Alvarado L."/>
            <person name="Berlin A."/>
            <person name="Chapman S.B."/>
            <person name="Chen Z."/>
            <person name="Freedman E."/>
            <person name="Gellesch M."/>
            <person name="Goldberg J."/>
            <person name="Griggs A."/>
            <person name="Gujja S."/>
            <person name="Heilman E."/>
            <person name="Heiman D."/>
            <person name="Howarth C."/>
            <person name="Mehta T."/>
            <person name="Neiman D."/>
            <person name="Pearson M."/>
            <person name="Roberts A."/>
            <person name="Saif S."/>
            <person name="Shea T."/>
            <person name="Shenoy N."/>
            <person name="Sisk P."/>
            <person name="Stolte C."/>
            <person name="Sykes S."/>
            <person name="White J."/>
            <person name="Yandava C."/>
            <person name="Burger G."/>
            <person name="Gray M.W."/>
            <person name="Holland P.W.H."/>
            <person name="King N."/>
            <person name="Lang F.B.F."/>
            <person name="Roger A.J."/>
            <person name="Ruiz-Trillo I."/>
            <person name="Haas B."/>
            <person name="Nusbaum C."/>
            <person name="Birren B."/>
        </authorList>
    </citation>
    <scope>NUCLEOTIDE SEQUENCE [LARGE SCALE GENOMIC DNA]</scope>
    <source>
        <strain evidence="2 3">JP610</strain>
    </source>
</reference>